<sequence>MSKRPREEYGNLPIKFIGQPAKPGRSKILSGPDNGSGIRNKKGTENCCCDHIQYIYRQMKKHAMENELHKEIINQLPLQTKEDLEEFDKSLLEKKNKKEFKSIASNLTLKQILNDDVVMKMKFNGKDSCKGIKDYIFYNIWKEASPSHNFAEIVKAQMRAAKSRVYTAKYKQKKSEAKASNIDVSDSD</sequence>
<proteinExistence type="predicted"/>
<protein>
    <recommendedName>
        <fullName evidence="3">DUF4806 domain-containing protein</fullName>
    </recommendedName>
</protein>
<dbReference type="EnsemblMetazoa" id="PPAI009470-RA">
    <property type="protein sequence ID" value="PPAI009470-PA"/>
    <property type="gene ID" value="PPAI009470"/>
</dbReference>
<dbReference type="VEuPathDB" id="VectorBase:PPAI009470"/>
<evidence type="ECO:0000313" key="1">
    <source>
        <dbReference type="EnsemblMetazoa" id="PPAI009470-PA"/>
    </source>
</evidence>
<reference evidence="1" key="1">
    <citation type="submission" date="2022-08" db="UniProtKB">
        <authorList>
            <consortium name="EnsemblMetazoa"/>
        </authorList>
    </citation>
    <scope>IDENTIFICATION</scope>
    <source>
        <strain evidence="1">Israel</strain>
    </source>
</reference>
<dbReference type="Proteomes" id="UP000092462">
    <property type="component" value="Unassembled WGS sequence"/>
</dbReference>
<name>A0A1B0DM80_PHLPP</name>
<dbReference type="AlphaFoldDB" id="A0A1B0DM80"/>
<evidence type="ECO:0000313" key="2">
    <source>
        <dbReference type="Proteomes" id="UP000092462"/>
    </source>
</evidence>
<dbReference type="EMBL" id="AJVK01006889">
    <property type="status" value="NOT_ANNOTATED_CDS"/>
    <property type="molecule type" value="Genomic_DNA"/>
</dbReference>
<dbReference type="VEuPathDB" id="VectorBase:PPAPM1_007840"/>
<organism evidence="1 2">
    <name type="scientific">Phlebotomus papatasi</name>
    <name type="common">Sandfly</name>
    <dbReference type="NCBI Taxonomy" id="29031"/>
    <lineage>
        <taxon>Eukaryota</taxon>
        <taxon>Metazoa</taxon>
        <taxon>Ecdysozoa</taxon>
        <taxon>Arthropoda</taxon>
        <taxon>Hexapoda</taxon>
        <taxon>Insecta</taxon>
        <taxon>Pterygota</taxon>
        <taxon>Neoptera</taxon>
        <taxon>Endopterygota</taxon>
        <taxon>Diptera</taxon>
        <taxon>Nematocera</taxon>
        <taxon>Psychodoidea</taxon>
        <taxon>Psychodidae</taxon>
        <taxon>Phlebotomus</taxon>
        <taxon>Phlebotomus</taxon>
    </lineage>
</organism>
<evidence type="ECO:0008006" key="3">
    <source>
        <dbReference type="Google" id="ProtNLM"/>
    </source>
</evidence>
<accession>A0A1B0DM80</accession>
<keyword evidence="2" id="KW-1185">Reference proteome</keyword>